<protein>
    <submittedName>
        <fullName evidence="2">Uncharacterized protein</fullName>
    </submittedName>
</protein>
<evidence type="ECO:0000256" key="1">
    <source>
        <dbReference type="SAM" id="Phobius"/>
    </source>
</evidence>
<organism evidence="2">
    <name type="scientific">Myoviridae sp. ctI7W9</name>
    <dbReference type="NCBI Taxonomy" id="2826636"/>
    <lineage>
        <taxon>Viruses</taxon>
        <taxon>Duplodnaviria</taxon>
        <taxon>Heunggongvirae</taxon>
        <taxon>Uroviricota</taxon>
        <taxon>Caudoviricetes</taxon>
    </lineage>
</organism>
<keyword evidence="1" id="KW-0472">Membrane</keyword>
<keyword evidence="1" id="KW-0812">Transmembrane</keyword>
<name>A0A8S5MNZ1_9CAUD</name>
<feature type="transmembrane region" description="Helical" evidence="1">
    <location>
        <begin position="6"/>
        <end position="24"/>
    </location>
</feature>
<keyword evidence="1" id="KW-1133">Transmembrane helix</keyword>
<accession>A0A8S5MNZ1</accession>
<sequence>MTKEWIWAIVTGLSGILLGWLAHIKTARKDAVDAATHDTAIDTALKSDVDYIKRGVDDIKLDMRAQATKIEDIDRRVARVEESAKSAHHRLDRLEAHNN</sequence>
<reference evidence="2" key="1">
    <citation type="journal article" date="2021" name="Proc. Natl. Acad. Sci. U.S.A.">
        <title>A Catalog of Tens of Thousands of Viruses from Human Metagenomes Reveals Hidden Associations with Chronic Diseases.</title>
        <authorList>
            <person name="Tisza M.J."/>
            <person name="Buck C.B."/>
        </authorList>
    </citation>
    <scope>NUCLEOTIDE SEQUENCE</scope>
    <source>
        <strain evidence="2">CtI7W9</strain>
    </source>
</reference>
<dbReference type="EMBL" id="BK014941">
    <property type="protein sequence ID" value="DAD83783.1"/>
    <property type="molecule type" value="Genomic_DNA"/>
</dbReference>
<evidence type="ECO:0000313" key="2">
    <source>
        <dbReference type="EMBL" id="DAD83783.1"/>
    </source>
</evidence>
<proteinExistence type="predicted"/>